<reference evidence="1 2" key="1">
    <citation type="journal article" date="2004" name="Nucleic Acids Res.">
        <title>Unique features revealed by the genome sequence of Acinetobacter sp. ADP1, a versatile and naturally transformation competent bacterium.</title>
        <authorList>
            <person name="Barbe V."/>
            <person name="Vallenet D."/>
            <person name="Fonknechten N."/>
            <person name="Kreimeyer A."/>
            <person name="Oztas S."/>
            <person name="Labarre L."/>
            <person name="Cruveiller S."/>
            <person name="Robert C."/>
            <person name="Duprat S."/>
            <person name="Wincker P."/>
            <person name="Ornston L.N."/>
            <person name="Weissenbach J."/>
            <person name="Marliere P."/>
            <person name="Cohen G.N."/>
            <person name="Medigue C."/>
        </authorList>
    </citation>
    <scope>NUCLEOTIDE SEQUENCE [LARGE SCALE GENOMIC DNA]</scope>
    <source>
        <strain evidence="2">ATCC 33305 / BD413 / ADP1</strain>
    </source>
</reference>
<dbReference type="Pfam" id="PF24689">
    <property type="entry name" value="TriTu"/>
    <property type="match status" value="1"/>
</dbReference>
<dbReference type="InterPro" id="IPR057062">
    <property type="entry name" value="TriTu"/>
</dbReference>
<dbReference type="BioCyc" id="ASP62977:ACIAD_RS12665-MONOMER"/>
<dbReference type="STRING" id="202950.GCA_001485005_03349"/>
<proteinExistence type="predicted"/>
<dbReference type="EMBL" id="CR543861">
    <property type="protein sequence ID" value="CAG69544.1"/>
    <property type="molecule type" value="Genomic_DNA"/>
</dbReference>
<dbReference type="AlphaFoldDB" id="Q6F8S1"/>
<dbReference type="RefSeq" id="WP_004929244.1">
    <property type="nucleotide sequence ID" value="NC_005966.1"/>
</dbReference>
<evidence type="ECO:0000313" key="2">
    <source>
        <dbReference type="Proteomes" id="UP000000430"/>
    </source>
</evidence>
<dbReference type="GeneID" id="45235049"/>
<gene>
    <name evidence="1" type="ordered locus">ACIAD2806</name>
</gene>
<organism evidence="1 2">
    <name type="scientific">Acinetobacter baylyi (strain ATCC 33305 / BD413 / ADP1)</name>
    <dbReference type="NCBI Taxonomy" id="62977"/>
    <lineage>
        <taxon>Bacteria</taxon>
        <taxon>Pseudomonadati</taxon>
        <taxon>Pseudomonadota</taxon>
        <taxon>Gammaproteobacteria</taxon>
        <taxon>Moraxellales</taxon>
        <taxon>Moraxellaceae</taxon>
        <taxon>Acinetobacter</taxon>
    </lineage>
</organism>
<dbReference type="HOGENOM" id="CLU_2299600_0_0_6"/>
<dbReference type="Proteomes" id="UP000000430">
    <property type="component" value="Chromosome"/>
</dbReference>
<protein>
    <recommendedName>
        <fullName evidence="3">DUF4268 domain-containing protein</fullName>
    </recommendedName>
</protein>
<accession>Q6F8S1</accession>
<name>Q6F8S1_ACIAD</name>
<sequence>MDMLSQFTQWVNKQSAIAKQQGFMIEINIHESYFTQIFLDNDEFIAEITFWKNYNLFHVEILSTCSEEHLYINSGEYDPNIKFSDFFSDFLERLQLKNEYDFN</sequence>
<evidence type="ECO:0008006" key="3">
    <source>
        <dbReference type="Google" id="ProtNLM"/>
    </source>
</evidence>
<dbReference type="KEGG" id="aci:ACIAD2806"/>
<evidence type="ECO:0000313" key="1">
    <source>
        <dbReference type="EMBL" id="CAG69544.1"/>
    </source>
</evidence>